<evidence type="ECO:0000313" key="4">
    <source>
        <dbReference type="EMBL" id="CAH0564761.1"/>
    </source>
</evidence>
<dbReference type="Gene3D" id="3.80.10.10">
    <property type="entry name" value="Ribonuclease Inhibitor"/>
    <property type="match status" value="1"/>
</dbReference>
<sequence length="264" mass="30261">MKRRLHTAKDQIPFKSYKVSLTKLDLSHNHLHNISMGFFDHFNNLKSLNLTHNSIISVYGFTVLNVEYLGLAYNKIKDFDEKTLKSFPHLKTIALDENAWNCKILTGVVQELRSRLIVIERGHELNESSKDHSSEFGVSRLPKPVSVTLTEMPVDRSFQIADAIVMDRHLCKVDNLIHLLLFGECQETLREIAGDHQVSLVPVHMGVRKKGETGEATQRKPEISTYKTQMKLLGSRDHGPRDPQGLHINTIMGFWKKTGIRRWN</sequence>
<dbReference type="Proteomes" id="UP001154078">
    <property type="component" value="Chromosome 9"/>
</dbReference>
<proteinExistence type="predicted"/>
<dbReference type="PROSITE" id="PS51450">
    <property type="entry name" value="LRR"/>
    <property type="match status" value="2"/>
</dbReference>
<dbReference type="EMBL" id="OV121140">
    <property type="protein sequence ID" value="CAH0564761.1"/>
    <property type="molecule type" value="Genomic_DNA"/>
</dbReference>
<dbReference type="PANTHER" id="PTHR24369">
    <property type="entry name" value="ANTIGEN BSP, PUTATIVE-RELATED"/>
    <property type="match status" value="1"/>
</dbReference>
<reference evidence="4" key="1">
    <citation type="submission" date="2021-12" db="EMBL/GenBank/DDBJ databases">
        <authorList>
            <person name="King R."/>
        </authorList>
    </citation>
    <scope>NUCLEOTIDE SEQUENCE</scope>
</reference>
<dbReference type="AlphaFoldDB" id="A0A9P0BFS5"/>
<dbReference type="SUPFAM" id="SSF52058">
    <property type="entry name" value="L domain-like"/>
    <property type="match status" value="1"/>
</dbReference>
<organism evidence="4 5">
    <name type="scientific">Brassicogethes aeneus</name>
    <name type="common">Rape pollen beetle</name>
    <name type="synonym">Meligethes aeneus</name>
    <dbReference type="NCBI Taxonomy" id="1431903"/>
    <lineage>
        <taxon>Eukaryota</taxon>
        <taxon>Metazoa</taxon>
        <taxon>Ecdysozoa</taxon>
        <taxon>Arthropoda</taxon>
        <taxon>Hexapoda</taxon>
        <taxon>Insecta</taxon>
        <taxon>Pterygota</taxon>
        <taxon>Neoptera</taxon>
        <taxon>Endopterygota</taxon>
        <taxon>Coleoptera</taxon>
        <taxon>Polyphaga</taxon>
        <taxon>Cucujiformia</taxon>
        <taxon>Nitidulidae</taxon>
        <taxon>Meligethinae</taxon>
        <taxon>Brassicogethes</taxon>
    </lineage>
</organism>
<evidence type="ECO:0000256" key="1">
    <source>
        <dbReference type="ARBA" id="ARBA00022614"/>
    </source>
</evidence>
<accession>A0A9P0BFS5</accession>
<keyword evidence="1" id="KW-0433">Leucine-rich repeat</keyword>
<evidence type="ECO:0000256" key="3">
    <source>
        <dbReference type="ARBA" id="ARBA00022737"/>
    </source>
</evidence>
<protein>
    <submittedName>
        <fullName evidence="4">Uncharacterized protein</fullName>
    </submittedName>
</protein>
<evidence type="ECO:0000256" key="2">
    <source>
        <dbReference type="ARBA" id="ARBA00022729"/>
    </source>
</evidence>
<dbReference type="Pfam" id="PF13855">
    <property type="entry name" value="LRR_8"/>
    <property type="match status" value="1"/>
</dbReference>
<dbReference type="InterPro" id="IPR050541">
    <property type="entry name" value="LRR_TM_domain-containing"/>
</dbReference>
<keyword evidence="5" id="KW-1185">Reference proteome</keyword>
<evidence type="ECO:0000313" key="5">
    <source>
        <dbReference type="Proteomes" id="UP001154078"/>
    </source>
</evidence>
<gene>
    <name evidence="4" type="ORF">MELIAE_LOCUS13231</name>
</gene>
<dbReference type="InterPro" id="IPR032675">
    <property type="entry name" value="LRR_dom_sf"/>
</dbReference>
<dbReference type="GO" id="GO:0005886">
    <property type="term" value="C:plasma membrane"/>
    <property type="evidence" value="ECO:0007669"/>
    <property type="project" value="TreeGrafter"/>
</dbReference>
<dbReference type="InterPro" id="IPR001611">
    <property type="entry name" value="Leu-rich_rpt"/>
</dbReference>
<name>A0A9P0BFS5_BRAAE</name>
<dbReference type="OrthoDB" id="676979at2759"/>
<keyword evidence="2" id="KW-0732">Signal</keyword>
<keyword evidence="3" id="KW-0677">Repeat</keyword>
<dbReference type="PANTHER" id="PTHR24369:SF210">
    <property type="entry name" value="CHAOPTIN-RELATED"/>
    <property type="match status" value="1"/>
</dbReference>